<dbReference type="Proteomes" id="UP000663525">
    <property type="component" value="Chromosome"/>
</dbReference>
<evidence type="ECO:0000313" key="1">
    <source>
        <dbReference type="EMBL" id="QSG05414.1"/>
    </source>
</evidence>
<proteinExistence type="predicted"/>
<protein>
    <submittedName>
        <fullName evidence="1">Uncharacterized protein</fullName>
    </submittedName>
</protein>
<name>A0A897MY76_9EURY</name>
<accession>A0A897MY76</accession>
<dbReference type="AlphaFoldDB" id="A0A897MY76"/>
<gene>
    <name evidence="1" type="ORF">HSR121_1067</name>
</gene>
<organism evidence="1 2">
    <name type="scientific">Halapricum desulfuricans</name>
    <dbReference type="NCBI Taxonomy" id="2841257"/>
    <lineage>
        <taxon>Archaea</taxon>
        <taxon>Methanobacteriati</taxon>
        <taxon>Methanobacteriota</taxon>
        <taxon>Stenosarchaea group</taxon>
        <taxon>Halobacteria</taxon>
        <taxon>Halobacteriales</taxon>
        <taxon>Haloarculaceae</taxon>
        <taxon>Halapricum</taxon>
    </lineage>
</organism>
<evidence type="ECO:0000313" key="2">
    <source>
        <dbReference type="Proteomes" id="UP000663525"/>
    </source>
</evidence>
<sequence length="43" mass="4945">MRSYTTRSHQYGLDTAQTAVPEQRTFAVVWRSIRGSRRSETGT</sequence>
<reference evidence="1" key="1">
    <citation type="submission" date="2020-11" db="EMBL/GenBank/DDBJ databases">
        <title>Carbohydrate-dependent, anaerobic sulfur respiration: A novel catabolism in halophilic archaea.</title>
        <authorList>
            <person name="Sorokin D.Y."/>
            <person name="Messina E."/>
            <person name="Smedile F."/>
            <person name="La Cono V."/>
            <person name="Hallsworth J.E."/>
            <person name="Yakimov M.M."/>
        </authorList>
    </citation>
    <scope>NUCLEOTIDE SEQUENCE</scope>
    <source>
        <strain evidence="1">HSR12-1</strain>
    </source>
</reference>
<dbReference type="EMBL" id="CP064787">
    <property type="protein sequence ID" value="QSG05414.1"/>
    <property type="molecule type" value="Genomic_DNA"/>
</dbReference>